<organism evidence="2 3">
    <name type="scientific">Thermococcus profundus</name>
    <dbReference type="NCBI Taxonomy" id="49899"/>
    <lineage>
        <taxon>Archaea</taxon>
        <taxon>Methanobacteriati</taxon>
        <taxon>Methanobacteriota</taxon>
        <taxon>Thermococci</taxon>
        <taxon>Thermococcales</taxon>
        <taxon>Thermococcaceae</taxon>
        <taxon>Thermococcus</taxon>
    </lineage>
</organism>
<gene>
    <name evidence="2" type="ORF">A3L09_10605</name>
</gene>
<evidence type="ECO:0000256" key="1">
    <source>
        <dbReference type="SAM" id="MobiDB-lite"/>
    </source>
</evidence>
<keyword evidence="3" id="KW-1185">Reference proteome</keyword>
<dbReference type="KEGG" id="tprf:A3L09_10605"/>
<evidence type="ECO:0000313" key="3">
    <source>
        <dbReference type="Proteomes" id="UP000250179"/>
    </source>
</evidence>
<name>A0A2Z2MN34_THEPR</name>
<keyword evidence="2" id="KW-0614">Plasmid</keyword>
<dbReference type="RefSeq" id="WP_088859062.1">
    <property type="nucleotide sequence ID" value="NZ_CP014863.1"/>
</dbReference>
<proteinExistence type="predicted"/>
<protein>
    <submittedName>
        <fullName evidence="2">Uncharacterized protein</fullName>
    </submittedName>
</protein>
<accession>A0A2Z2MN34</accession>
<dbReference type="AlphaFoldDB" id="A0A2Z2MN34"/>
<feature type="region of interest" description="Disordered" evidence="1">
    <location>
        <begin position="101"/>
        <end position="121"/>
    </location>
</feature>
<reference evidence="2 3" key="1">
    <citation type="submission" date="2016-03" db="EMBL/GenBank/DDBJ databases">
        <title>Complete genome sequence of Thermococcus profundus strain DT5432.</title>
        <authorList>
            <person name="Oger P.M."/>
        </authorList>
    </citation>
    <scope>NUCLEOTIDE SEQUENCE [LARGE SCALE GENOMIC DNA]</scope>
    <source>
        <strain evidence="2 3">DT 5432</strain>
        <plasmid evidence="3">Plasmid</plasmid>
    </source>
</reference>
<dbReference type="GeneID" id="33320871"/>
<dbReference type="EMBL" id="CP014863">
    <property type="protein sequence ID" value="ASJ03801.1"/>
    <property type="molecule type" value="Genomic_DNA"/>
</dbReference>
<evidence type="ECO:0000313" key="2">
    <source>
        <dbReference type="EMBL" id="ASJ03801.1"/>
    </source>
</evidence>
<sequence length="121" mass="13295">MTELNPIFEGRLLDALKHGEWCLSADGEYLVVPVRAISNSKAETSSFIEIIEVLGLGRYGVTTRKGVGSFRAFFIKISALRSVSEEFSELFKKELSRRKLGGSCPLMASSPGRGGDSNERH</sequence>
<geneLocation type="plasmid" evidence="3"/>
<dbReference type="Proteomes" id="UP000250179">
    <property type="component" value="Plasmid unnamed"/>
</dbReference>